<sequence>MDTPVFDPETGEVLQAGGDTPPAMRAMSLDEARAMLVRAHGVAVSSDDPILMLVSLHQGFIADYEAMLRCHDGAIRGFLGATGEACAEAVENVLASLKDKTVKASIDNAFALVERQAATMEQLRAELRRHRRVHIVLTVLTLLGAGLVAGTLTLFIR</sequence>
<proteinExistence type="predicted"/>
<keyword evidence="2" id="KW-0812">Transmembrane</keyword>
<evidence type="ECO:0000256" key="2">
    <source>
        <dbReference type="SAM" id="Phobius"/>
    </source>
</evidence>
<organism evidence="3">
    <name type="scientific">Magnetospirillum gryphiswaldense</name>
    <dbReference type="NCBI Taxonomy" id="55518"/>
    <lineage>
        <taxon>Bacteria</taxon>
        <taxon>Pseudomonadati</taxon>
        <taxon>Pseudomonadota</taxon>
        <taxon>Alphaproteobacteria</taxon>
        <taxon>Rhodospirillales</taxon>
        <taxon>Rhodospirillaceae</taxon>
        <taxon>Magnetospirillum</taxon>
    </lineage>
</organism>
<dbReference type="EMBL" id="CU459004">
    <property type="protein sequence ID" value="CAM78266.1"/>
    <property type="molecule type" value="Genomic_DNA"/>
</dbReference>
<keyword evidence="1" id="KW-0175">Coiled coil</keyword>
<evidence type="ECO:0000256" key="1">
    <source>
        <dbReference type="SAM" id="Coils"/>
    </source>
</evidence>
<keyword evidence="2" id="KW-0472">Membrane</keyword>
<gene>
    <name evidence="3" type="ORF">MGR_P0037</name>
</gene>
<feature type="transmembrane region" description="Helical" evidence="2">
    <location>
        <begin position="133"/>
        <end position="156"/>
    </location>
</feature>
<feature type="coiled-coil region" evidence="1">
    <location>
        <begin position="106"/>
        <end position="133"/>
    </location>
</feature>
<name>A0A9P1JCZ1_9PROT</name>
<dbReference type="AlphaFoldDB" id="A0A9P1JCZ1"/>
<protein>
    <submittedName>
        <fullName evidence="3">Uncharacterized protein</fullName>
    </submittedName>
</protein>
<evidence type="ECO:0000313" key="3">
    <source>
        <dbReference type="EMBL" id="CAM78266.1"/>
    </source>
</evidence>
<accession>A0A9P1JCZ1</accession>
<keyword evidence="2" id="KW-1133">Transmembrane helix</keyword>
<reference evidence="3" key="1">
    <citation type="journal article" date="2007" name="J. Bacteriol.">
        <title>Comparative genome analysis of four magnetotactic bacteria reveals a complex set of group-specific genes implicated in magnetosome biomineralization and function.</title>
        <authorList>
            <person name="Richter M."/>
            <person name="Kube M."/>
            <person name="Bazylinski D.A."/>
            <person name="Lombardot T."/>
            <person name="Gloeckner F.O."/>
            <person name="Reinhardt R."/>
            <person name="Schueler D."/>
        </authorList>
    </citation>
    <scope>NUCLEOTIDE SEQUENCE</scope>
    <source>
        <strain evidence="3">MSR-1</strain>
    </source>
</reference>